<evidence type="ECO:0000259" key="7">
    <source>
        <dbReference type="Pfam" id="PF01292"/>
    </source>
</evidence>
<dbReference type="Pfam" id="PF01292">
    <property type="entry name" value="Ni_hydr_CYTB"/>
    <property type="match status" value="1"/>
</dbReference>
<dbReference type="InterPro" id="IPR016174">
    <property type="entry name" value="Di-haem_cyt_TM"/>
</dbReference>
<feature type="transmembrane region" description="Helical" evidence="6">
    <location>
        <begin position="36"/>
        <end position="53"/>
    </location>
</feature>
<proteinExistence type="predicted"/>
<dbReference type="InterPro" id="IPR051542">
    <property type="entry name" value="Hydrogenase_cytochrome"/>
</dbReference>
<feature type="transmembrane region" description="Helical" evidence="6">
    <location>
        <begin position="188"/>
        <end position="205"/>
    </location>
</feature>
<keyword evidence="5 6" id="KW-0472">Membrane</keyword>
<dbReference type="RefSeq" id="WP_205157652.1">
    <property type="nucleotide sequence ID" value="NZ_JAFEUM010000002.1"/>
</dbReference>
<dbReference type="Gene3D" id="1.20.950.20">
    <property type="entry name" value="Transmembrane di-heme cytochromes, Chain C"/>
    <property type="match status" value="1"/>
</dbReference>
<dbReference type="EMBL" id="JAFEUM010000002">
    <property type="protein sequence ID" value="MBM7036045.1"/>
    <property type="molecule type" value="Genomic_DNA"/>
</dbReference>
<organism evidence="8 9">
    <name type="scientific">Vibrio ulleungensis</name>
    <dbReference type="NCBI Taxonomy" id="2807619"/>
    <lineage>
        <taxon>Bacteria</taxon>
        <taxon>Pseudomonadati</taxon>
        <taxon>Pseudomonadota</taxon>
        <taxon>Gammaproteobacteria</taxon>
        <taxon>Vibrionales</taxon>
        <taxon>Vibrionaceae</taxon>
        <taxon>Vibrio</taxon>
    </lineage>
</organism>
<evidence type="ECO:0000313" key="8">
    <source>
        <dbReference type="EMBL" id="MBM7036045.1"/>
    </source>
</evidence>
<keyword evidence="2" id="KW-1003">Cell membrane</keyword>
<evidence type="ECO:0000256" key="1">
    <source>
        <dbReference type="ARBA" id="ARBA00004651"/>
    </source>
</evidence>
<gene>
    <name evidence="8" type="ORF">JQC93_06440</name>
</gene>
<comment type="subcellular location">
    <subcellularLocation>
        <location evidence="1">Cell membrane</location>
        <topology evidence="1">Multi-pass membrane protein</topology>
    </subcellularLocation>
</comment>
<evidence type="ECO:0000256" key="5">
    <source>
        <dbReference type="ARBA" id="ARBA00023136"/>
    </source>
</evidence>
<dbReference type="PANTHER" id="PTHR30485:SF2">
    <property type="entry name" value="BLL0597 PROTEIN"/>
    <property type="match status" value="1"/>
</dbReference>
<evidence type="ECO:0000256" key="2">
    <source>
        <dbReference type="ARBA" id="ARBA00022475"/>
    </source>
</evidence>
<feature type="transmembrane region" description="Helical" evidence="6">
    <location>
        <begin position="12"/>
        <end position="29"/>
    </location>
</feature>
<protein>
    <submittedName>
        <fullName evidence="8">Cytochrome b/b6 domain-containing protein</fullName>
    </submittedName>
</protein>
<feature type="transmembrane region" description="Helical" evidence="6">
    <location>
        <begin position="90"/>
        <end position="113"/>
    </location>
</feature>
<dbReference type="Proteomes" id="UP000809621">
    <property type="component" value="Unassembled WGS sequence"/>
</dbReference>
<keyword evidence="3 6" id="KW-0812">Transmembrane</keyword>
<dbReference type="SUPFAM" id="SSF81342">
    <property type="entry name" value="Transmembrane di-heme cytochromes"/>
    <property type="match status" value="1"/>
</dbReference>
<evidence type="ECO:0000256" key="4">
    <source>
        <dbReference type="ARBA" id="ARBA00022989"/>
    </source>
</evidence>
<reference evidence="8 9" key="1">
    <citation type="submission" date="2021-02" db="EMBL/GenBank/DDBJ databases">
        <authorList>
            <person name="Park J.-S."/>
        </authorList>
    </citation>
    <scope>NUCLEOTIDE SEQUENCE [LARGE SCALE GENOMIC DNA]</scope>
    <source>
        <strain evidence="8 9">188UL20-2</strain>
    </source>
</reference>
<name>A0ABS2HEN6_9VIBR</name>
<comment type="caution">
    <text evidence="8">The sequence shown here is derived from an EMBL/GenBank/DDBJ whole genome shotgun (WGS) entry which is preliminary data.</text>
</comment>
<feature type="domain" description="Cytochrome b561 bacterial/Ni-hydrogenase" evidence="7">
    <location>
        <begin position="4"/>
        <end position="170"/>
    </location>
</feature>
<dbReference type="InterPro" id="IPR011577">
    <property type="entry name" value="Cyt_b561_bac/Ni-Hgenase"/>
</dbReference>
<dbReference type="PANTHER" id="PTHR30485">
    <property type="entry name" value="NI/FE-HYDROGENASE 1 B-TYPE CYTOCHROME SUBUNIT"/>
    <property type="match status" value="1"/>
</dbReference>
<evidence type="ECO:0000256" key="3">
    <source>
        <dbReference type="ARBA" id="ARBA00022692"/>
    </source>
</evidence>
<accession>A0ABS2HEN6</accession>
<sequence length="206" mass="22820">MKIWDLPTRLYHWGQAVLVVAMIITGNLGEGPHFELGLLLITLILWRIVWGILGSETSRFSQFLAGPKRVFNYLSGREDDSVGHNPAGGWMVLAMILLLFIQCITGMVVGGLFDEVSITAPLITDEVYDLAVATHEWGSTILPYVIGVHLAAIAMYKVKGKPLVKAMVTGHSDLKTSRQVKLESTKKALIVLLFVVPFSAYFFYIL</sequence>
<evidence type="ECO:0000313" key="9">
    <source>
        <dbReference type="Proteomes" id="UP000809621"/>
    </source>
</evidence>
<keyword evidence="4 6" id="KW-1133">Transmembrane helix</keyword>
<keyword evidence="9" id="KW-1185">Reference proteome</keyword>
<evidence type="ECO:0000256" key="6">
    <source>
        <dbReference type="SAM" id="Phobius"/>
    </source>
</evidence>